<protein>
    <submittedName>
        <fullName evidence="7">Transmembrane protein 14A</fullName>
    </submittedName>
</protein>
<dbReference type="GO" id="GO:0070453">
    <property type="term" value="P:regulation of heme biosynthetic process"/>
    <property type="evidence" value="ECO:0007669"/>
    <property type="project" value="TreeGrafter"/>
</dbReference>
<evidence type="ECO:0000256" key="1">
    <source>
        <dbReference type="ARBA" id="ARBA00004370"/>
    </source>
</evidence>
<keyword evidence="4 6" id="KW-1133">Transmembrane helix</keyword>
<dbReference type="PANTHER" id="PTHR12668">
    <property type="entry name" value="TRANSMEMBRANE PROTEIN 14, 15"/>
    <property type="match status" value="1"/>
</dbReference>
<feature type="transmembrane region" description="Helical" evidence="6">
    <location>
        <begin position="29"/>
        <end position="48"/>
    </location>
</feature>
<dbReference type="InterPro" id="IPR044890">
    <property type="entry name" value="TMEM14_sf"/>
</dbReference>
<dbReference type="Gene3D" id="1.10.10.1740">
    <property type="entry name" value="Transmembrane protein 14-like"/>
    <property type="match status" value="1"/>
</dbReference>
<reference evidence="7" key="2">
    <citation type="submission" date="2025-09" db="UniProtKB">
        <authorList>
            <consortium name="Ensembl"/>
        </authorList>
    </citation>
    <scope>IDENTIFICATION</scope>
</reference>
<comment type="subcellular location">
    <subcellularLocation>
        <location evidence="1">Membrane</location>
    </subcellularLocation>
</comment>
<reference evidence="7" key="1">
    <citation type="submission" date="2025-08" db="UniProtKB">
        <authorList>
            <consortium name="Ensembl"/>
        </authorList>
    </citation>
    <scope>IDENTIFICATION</scope>
</reference>
<feature type="transmembrane region" description="Helical" evidence="6">
    <location>
        <begin position="6"/>
        <end position="22"/>
    </location>
</feature>
<accession>A0A3B3T3F1</accession>
<dbReference type="OrthoDB" id="5620at2759"/>
<dbReference type="InterPro" id="IPR005349">
    <property type="entry name" value="TMEM14"/>
</dbReference>
<evidence type="ECO:0000256" key="6">
    <source>
        <dbReference type="SAM" id="Phobius"/>
    </source>
</evidence>
<dbReference type="GO" id="GO:0031966">
    <property type="term" value="C:mitochondrial membrane"/>
    <property type="evidence" value="ECO:0007669"/>
    <property type="project" value="TreeGrafter"/>
</dbReference>
<dbReference type="AlphaFoldDB" id="A0A3B3T3F1"/>
<name>A0A3B3T3F1_9TELE</name>
<evidence type="ECO:0000313" key="7">
    <source>
        <dbReference type="Ensembl" id="ENSPKIP00000037379.1"/>
    </source>
</evidence>
<dbReference type="Ensembl" id="ENSPKIT00000018342.1">
    <property type="protein sequence ID" value="ENSPKIP00000037379.1"/>
    <property type="gene ID" value="ENSPKIG00000015581.1"/>
</dbReference>
<feature type="transmembrane region" description="Helical" evidence="6">
    <location>
        <begin position="76"/>
        <end position="97"/>
    </location>
</feature>
<comment type="similarity">
    <text evidence="2">Belongs to the TMEM14 family.</text>
</comment>
<evidence type="ECO:0000256" key="3">
    <source>
        <dbReference type="ARBA" id="ARBA00022692"/>
    </source>
</evidence>
<dbReference type="PANTHER" id="PTHR12668:SF11">
    <property type="entry name" value="TRANSMEMBRANE PROTEIN 14A"/>
    <property type="match status" value="1"/>
</dbReference>
<sequence>MAVDWLGFAYATAVLLGGIVGYKRKGSVMSLIAGLLFGSLSAYGSLGITTNPSVALLSSGSLAVIMGLRYWKSGKLIPAVMAGLSTLMFLRLLLLLVL</sequence>
<dbReference type="Proteomes" id="UP000261540">
    <property type="component" value="Unplaced"/>
</dbReference>
<dbReference type="RefSeq" id="XP_023684833.1">
    <property type="nucleotide sequence ID" value="XM_023829065.2"/>
</dbReference>
<evidence type="ECO:0000313" key="8">
    <source>
        <dbReference type="Proteomes" id="UP000261540"/>
    </source>
</evidence>
<evidence type="ECO:0000256" key="5">
    <source>
        <dbReference type="ARBA" id="ARBA00023136"/>
    </source>
</evidence>
<dbReference type="GeneID" id="111852801"/>
<keyword evidence="3 6" id="KW-0812">Transmembrane</keyword>
<dbReference type="STRING" id="1676925.ENSPKIP00000037379"/>
<organism evidence="7 8">
    <name type="scientific">Paramormyrops kingsleyae</name>
    <dbReference type="NCBI Taxonomy" id="1676925"/>
    <lineage>
        <taxon>Eukaryota</taxon>
        <taxon>Metazoa</taxon>
        <taxon>Chordata</taxon>
        <taxon>Craniata</taxon>
        <taxon>Vertebrata</taxon>
        <taxon>Euteleostomi</taxon>
        <taxon>Actinopterygii</taxon>
        <taxon>Neopterygii</taxon>
        <taxon>Teleostei</taxon>
        <taxon>Osteoglossocephala</taxon>
        <taxon>Osteoglossomorpha</taxon>
        <taxon>Osteoglossiformes</taxon>
        <taxon>Mormyridae</taxon>
        <taxon>Paramormyrops</taxon>
    </lineage>
</organism>
<dbReference type="GeneTree" id="ENSGT00940000158206"/>
<keyword evidence="5 6" id="KW-0472">Membrane</keyword>
<evidence type="ECO:0000256" key="4">
    <source>
        <dbReference type="ARBA" id="ARBA00022989"/>
    </source>
</evidence>
<keyword evidence="8" id="KW-1185">Reference proteome</keyword>
<evidence type="ECO:0000256" key="2">
    <source>
        <dbReference type="ARBA" id="ARBA00007590"/>
    </source>
</evidence>
<proteinExistence type="inferred from homology"/>
<dbReference type="Pfam" id="PF03647">
    <property type="entry name" value="Tmemb_14"/>
    <property type="match status" value="1"/>
</dbReference>
<dbReference type="RefSeq" id="XP_023684832.1">
    <property type="nucleotide sequence ID" value="XM_023829064.2"/>
</dbReference>
<dbReference type="RefSeq" id="XP_023684831.1">
    <property type="nucleotide sequence ID" value="XM_023829063.2"/>
</dbReference>